<evidence type="ECO:0000256" key="1">
    <source>
        <dbReference type="SAM" id="MobiDB-lite"/>
    </source>
</evidence>
<dbReference type="AlphaFoldDB" id="A0A2V3HT10"/>
<dbReference type="Proteomes" id="UP000248161">
    <property type="component" value="Unassembled WGS sequence"/>
</dbReference>
<keyword evidence="2" id="KW-0472">Membrane</keyword>
<gene>
    <name evidence="3" type="ORF">CXX69_02200</name>
</gene>
<feature type="region of interest" description="Disordered" evidence="1">
    <location>
        <begin position="20"/>
        <end position="70"/>
    </location>
</feature>
<evidence type="ECO:0000256" key="2">
    <source>
        <dbReference type="SAM" id="Phobius"/>
    </source>
</evidence>
<accession>A0A2V3HT10</accession>
<comment type="caution">
    <text evidence="3">The sequence shown here is derived from an EMBL/GenBank/DDBJ whole genome shotgun (WGS) entry which is preliminary data.</text>
</comment>
<dbReference type="EMBL" id="PSPG01000004">
    <property type="protein sequence ID" value="PXF21939.1"/>
    <property type="molecule type" value="Genomic_DNA"/>
</dbReference>
<feature type="transmembrane region" description="Helical" evidence="2">
    <location>
        <begin position="161"/>
        <end position="186"/>
    </location>
</feature>
<keyword evidence="2" id="KW-1133">Transmembrane helix</keyword>
<sequence length="272" mass="30037">MKCTESECVGLLEKAGKIQSEDEAVPAAEDDAPATVVLPDPKPVKEKSAKKSRLRREKKPKKATKEKKVRTPRVMPDGFDAATRGQAVLRRFVDFLVSYGWSVPLIAITAWGSYFNPTPIVILGLALMFLNLVVVPRNSGRTIGNWVSRTSYVNTRGNSPFYAYPALKGLTFIFVMLGLFTVFSFTSQGMPESDLGKVGTIGGMLVLLPPLVDWLMNRFGSSDQGLWETLFGGVWLVRTTKSDDAKGFWKRLESIADYTESKGLLEDESGTE</sequence>
<proteinExistence type="predicted"/>
<feature type="transmembrane region" description="Helical" evidence="2">
    <location>
        <begin position="198"/>
        <end position="216"/>
    </location>
</feature>
<feature type="compositionally biased region" description="Acidic residues" evidence="1">
    <location>
        <begin position="21"/>
        <end position="32"/>
    </location>
</feature>
<evidence type="ECO:0008006" key="5">
    <source>
        <dbReference type="Google" id="ProtNLM"/>
    </source>
</evidence>
<name>A0A2V3HT10_9ARCH</name>
<feature type="transmembrane region" description="Helical" evidence="2">
    <location>
        <begin position="92"/>
        <end position="114"/>
    </location>
</feature>
<evidence type="ECO:0000313" key="3">
    <source>
        <dbReference type="EMBL" id="PXF21939.1"/>
    </source>
</evidence>
<reference evidence="3 4" key="1">
    <citation type="journal article" date="2015" name="Nat. Commun.">
        <title>Genomic and transcriptomic evidence for scavenging of diverse organic compounds by widespread deep-sea archaea.</title>
        <authorList>
            <person name="Li M."/>
            <person name="Baker B.J."/>
            <person name="Anantharaman K."/>
            <person name="Jain S."/>
            <person name="Breier J.A."/>
            <person name="Dick G.J."/>
        </authorList>
    </citation>
    <scope>NUCLEOTIDE SEQUENCE [LARGE SCALE GENOMIC DNA]</scope>
    <source>
        <strain evidence="3">Cayman_51_deep</strain>
    </source>
</reference>
<protein>
    <recommendedName>
        <fullName evidence="5">RDD domain-containing protein</fullName>
    </recommendedName>
</protein>
<keyword evidence="2" id="KW-0812">Transmembrane</keyword>
<evidence type="ECO:0000313" key="4">
    <source>
        <dbReference type="Proteomes" id="UP000248161"/>
    </source>
</evidence>
<organism evidence="3 4">
    <name type="scientific">Candidatus Thalassarchaeum betae</name>
    <dbReference type="NCBI Taxonomy" id="2599289"/>
    <lineage>
        <taxon>Archaea</taxon>
        <taxon>Methanobacteriati</taxon>
        <taxon>Thermoplasmatota</taxon>
        <taxon>Candidatus Poseidoniia</taxon>
        <taxon>Candidatus Poseidoniales</taxon>
        <taxon>Candidatus Thalassarchaeaceae</taxon>
        <taxon>Candidatus Thalassarchaeum</taxon>
    </lineage>
</organism>
<feature type="transmembrane region" description="Helical" evidence="2">
    <location>
        <begin position="120"/>
        <end position="140"/>
    </location>
</feature>
<feature type="compositionally biased region" description="Basic residues" evidence="1">
    <location>
        <begin position="50"/>
        <end position="70"/>
    </location>
</feature>